<dbReference type="HOGENOM" id="CLU_024572_2_0_10"/>
<keyword evidence="6 10" id="KW-0326">Glycosidase</keyword>
<keyword evidence="4 10" id="KW-0378">Hydrolase</keyword>
<evidence type="ECO:0000256" key="6">
    <source>
        <dbReference type="ARBA" id="ARBA00023295"/>
    </source>
</evidence>
<dbReference type="InterPro" id="IPR013780">
    <property type="entry name" value="Glyco_hydro_b"/>
</dbReference>
<feature type="binding site" evidence="8">
    <location>
        <position position="109"/>
    </location>
    <ligand>
        <name>Ca(2+)</name>
        <dbReference type="ChEBI" id="CHEBI:29108"/>
        <label>1</label>
    </ligand>
</feature>
<evidence type="ECO:0000259" key="9">
    <source>
        <dbReference type="SMART" id="SM00642"/>
    </source>
</evidence>
<dbReference type="KEGG" id="phe:Phep_1263"/>
<keyword evidence="8" id="KW-0106">Calcium</keyword>
<organism evidence="10 11">
    <name type="scientific">Pedobacter heparinus (strain ATCC 13125 / DSM 2366 / CIP 104194 / JCM 7457 / NBRC 12017 / NCIMB 9290 / NRRL B-14731 / HIM 762-3)</name>
    <dbReference type="NCBI Taxonomy" id="485917"/>
    <lineage>
        <taxon>Bacteria</taxon>
        <taxon>Pseudomonadati</taxon>
        <taxon>Bacteroidota</taxon>
        <taxon>Sphingobacteriia</taxon>
        <taxon>Sphingobacteriales</taxon>
        <taxon>Sphingobacteriaceae</taxon>
        <taxon>Pedobacter</taxon>
    </lineage>
</organism>
<dbReference type="InterPro" id="IPR017853">
    <property type="entry name" value="GH"/>
</dbReference>
<dbReference type="InterPro" id="IPR006047">
    <property type="entry name" value="GH13_cat_dom"/>
</dbReference>
<reference evidence="10 11" key="1">
    <citation type="journal article" date="2009" name="Stand. Genomic Sci.">
        <title>Complete genome sequence of Pedobacter heparinus type strain (HIM 762-3).</title>
        <authorList>
            <person name="Han C."/>
            <person name="Spring S."/>
            <person name="Lapidus A."/>
            <person name="Del Rio T.G."/>
            <person name="Tice H."/>
            <person name="Copeland A."/>
            <person name="Cheng J.F."/>
            <person name="Lucas S."/>
            <person name="Chen F."/>
            <person name="Nolan M."/>
            <person name="Bruce D."/>
            <person name="Goodwin L."/>
            <person name="Pitluck S."/>
            <person name="Ivanova N."/>
            <person name="Mavromatis K."/>
            <person name="Mikhailova N."/>
            <person name="Pati A."/>
            <person name="Chen A."/>
            <person name="Palaniappan K."/>
            <person name="Land M."/>
            <person name="Hauser L."/>
            <person name="Chang Y.J."/>
            <person name="Jeffries C.C."/>
            <person name="Saunders E."/>
            <person name="Chertkov O."/>
            <person name="Brettin T."/>
            <person name="Goker M."/>
            <person name="Rohde M."/>
            <person name="Bristow J."/>
            <person name="Eisen J.A."/>
            <person name="Markowitz V."/>
            <person name="Hugenholtz P."/>
            <person name="Kyrpides N.C."/>
            <person name="Klenk H.P."/>
            <person name="Detter J.C."/>
        </authorList>
    </citation>
    <scope>NUCLEOTIDE SEQUENCE [LARGE SCALE GENOMIC DNA]</scope>
    <source>
        <strain evidence="11">ATCC 13125 / DSM 2366 / CIP 104194 / JCM 7457 / NBRC 12017 / NCIMB 9290 / NRRL B-14731 / HIM 762-3</strain>
    </source>
</reference>
<feature type="domain" description="Glycosyl hydrolase family 13 catalytic" evidence="9">
    <location>
        <begin position="9"/>
        <end position="406"/>
    </location>
</feature>
<dbReference type="CAZy" id="GH13">
    <property type="family name" value="Glycoside Hydrolase Family 13"/>
</dbReference>
<evidence type="ECO:0000256" key="2">
    <source>
        <dbReference type="ARBA" id="ARBA00008061"/>
    </source>
</evidence>
<dbReference type="Pfam" id="PF00128">
    <property type="entry name" value="Alpha-amylase"/>
    <property type="match status" value="1"/>
</dbReference>
<protein>
    <submittedName>
        <fullName evidence="10">Alpha amylase catalytic region</fullName>
        <ecNumber evidence="10">3.2.1.98</ecNumber>
    </submittedName>
</protein>
<dbReference type="EMBL" id="CP001681">
    <property type="protein sequence ID" value="ACU03479.1"/>
    <property type="molecule type" value="Genomic_DNA"/>
</dbReference>
<feature type="binding site" evidence="8">
    <location>
        <position position="243"/>
    </location>
    <ligand>
        <name>Ca(2+)</name>
        <dbReference type="ChEBI" id="CHEBI:29108"/>
        <label>1</label>
    </ligand>
</feature>
<feature type="active site" description="Proton donor" evidence="7">
    <location>
        <position position="269"/>
    </location>
</feature>
<dbReference type="NCBIfam" id="NF006968">
    <property type="entry name" value="PRK09441.1-1"/>
    <property type="match status" value="1"/>
</dbReference>
<evidence type="ECO:0000256" key="7">
    <source>
        <dbReference type="PIRSR" id="PIRSR001021-1"/>
    </source>
</evidence>
<dbReference type="Gene3D" id="3.20.20.80">
    <property type="entry name" value="Glycosidases"/>
    <property type="match status" value="1"/>
</dbReference>
<dbReference type="STRING" id="485917.Phep_1263"/>
<dbReference type="Gene3D" id="2.60.40.1180">
    <property type="entry name" value="Golgi alpha-mannosidase II"/>
    <property type="match status" value="1"/>
</dbReference>
<dbReference type="Gene3D" id="2.40.30.140">
    <property type="match status" value="1"/>
</dbReference>
<keyword evidence="5" id="KW-0119">Carbohydrate metabolism</keyword>
<proteinExistence type="inferred from homology"/>
<evidence type="ECO:0000256" key="1">
    <source>
        <dbReference type="ARBA" id="ARBA00001913"/>
    </source>
</evidence>
<dbReference type="GO" id="GO:0033927">
    <property type="term" value="F:glucan 1,4-alpha-maltohexaosidase activity"/>
    <property type="evidence" value="ECO:0007669"/>
    <property type="project" value="UniProtKB-EC"/>
</dbReference>
<evidence type="ECO:0000313" key="10">
    <source>
        <dbReference type="EMBL" id="ACU03479.1"/>
    </source>
</evidence>
<evidence type="ECO:0000256" key="5">
    <source>
        <dbReference type="ARBA" id="ARBA00023277"/>
    </source>
</evidence>
<dbReference type="eggNOG" id="COG0366">
    <property type="taxonomic scope" value="Bacteria"/>
</dbReference>
<gene>
    <name evidence="10" type="ordered locus">Phep_1263</name>
</gene>
<dbReference type="GO" id="GO:0005509">
    <property type="term" value="F:calcium ion binding"/>
    <property type="evidence" value="ECO:0007669"/>
    <property type="project" value="InterPro"/>
</dbReference>
<dbReference type="PANTHER" id="PTHR43447">
    <property type="entry name" value="ALPHA-AMYLASE"/>
    <property type="match status" value="1"/>
</dbReference>
<dbReference type="Proteomes" id="UP000000852">
    <property type="component" value="Chromosome"/>
</dbReference>
<feature type="active site" description="Nucleophile" evidence="7">
    <location>
        <position position="239"/>
    </location>
</feature>
<name>C6XSD4_PEDHD</name>
<feature type="binding site" evidence="8">
    <location>
        <position position="208"/>
    </location>
    <ligand>
        <name>Ca(2+)</name>
        <dbReference type="ChEBI" id="CHEBI:29108"/>
        <label>1</label>
    </ligand>
</feature>
<accession>C6XSD4</accession>
<comment type="similarity">
    <text evidence="2">Belongs to the glycosyl hydrolase 13 family.</text>
</comment>
<sequence>MYIHYMDNQTLLQYFHWYYNENEKLWVKAMKDAVTLAGAGITGVWLPPAYKANSGGQSVGYDPYDLFDLGEFDQKNTLETRYGSKMEYQQAIKAFQEHGIAVIADVVFNHKAGGDELEKIMVRTVDPDNRLEFTSDIFEIEAWTKFTFPGRNGQYSEFIWDKNCFSGIDWAENLKETGIYSIQNEYGEGWEEVPSTELGNYDYLMYNDIEFRNPAVRAELKYWGEWYIKNCGMNGFRLDAVKHISTDFLTEWLDHIRDTFSRDFFIVAENWNIEDPAALTHYLEITEGRMQLFDPMLHHNFYLASTTENYDLTRIFDHTLVQSHPEFAVTFVDNHDSQPLQALESYVDFWFRPLAYALILLREQGIPCVFYPDLYGAKYTDKTEEGYDAGVELVALAALPDMLRIRKDLAYGEQHDYMDFPSCIGWTREGVPEKENSGIAVLMSNGDTGLKLMEIGKVHTGRVMVDALGIRAEEVLIDENGCGEFYCDAGSVSIWVLSS</sequence>
<keyword evidence="3 8" id="KW-0479">Metal-binding</keyword>
<dbReference type="EC" id="3.2.1.98" evidence="10"/>
<dbReference type="PIRSF" id="PIRSF001021">
    <property type="entry name" value="Alph-amls_thrmst"/>
    <property type="match status" value="1"/>
</dbReference>
<evidence type="ECO:0000256" key="4">
    <source>
        <dbReference type="ARBA" id="ARBA00022801"/>
    </source>
</evidence>
<keyword evidence="11" id="KW-1185">Reference proteome</keyword>
<dbReference type="SUPFAM" id="SSF51445">
    <property type="entry name" value="(Trans)glycosidases"/>
    <property type="match status" value="1"/>
</dbReference>
<dbReference type="SMART" id="SM00642">
    <property type="entry name" value="Aamy"/>
    <property type="match status" value="1"/>
</dbReference>
<dbReference type="SUPFAM" id="SSF51011">
    <property type="entry name" value="Glycosyl hydrolase domain"/>
    <property type="match status" value="1"/>
</dbReference>
<feature type="binding site" evidence="8">
    <location>
        <position position="202"/>
    </location>
    <ligand>
        <name>Ca(2+)</name>
        <dbReference type="ChEBI" id="CHEBI:29108"/>
        <label>1</label>
    </ligand>
</feature>
<evidence type="ECO:0000256" key="3">
    <source>
        <dbReference type="ARBA" id="ARBA00022723"/>
    </source>
</evidence>
<dbReference type="InterPro" id="IPR013776">
    <property type="entry name" value="A-amylase_thermo"/>
</dbReference>
<dbReference type="AlphaFoldDB" id="C6XSD4"/>
<comment type="cofactor">
    <cofactor evidence="1">
        <name>Ca(2+)</name>
        <dbReference type="ChEBI" id="CHEBI:29108"/>
    </cofactor>
</comment>
<dbReference type="NCBIfam" id="NF006969">
    <property type="entry name" value="PRK09441.1-2"/>
    <property type="match status" value="1"/>
</dbReference>
<evidence type="ECO:0000313" key="11">
    <source>
        <dbReference type="Proteomes" id="UP000000852"/>
    </source>
</evidence>
<evidence type="ECO:0000256" key="8">
    <source>
        <dbReference type="PIRSR" id="PIRSR001021-2"/>
    </source>
</evidence>
<dbReference type="GO" id="GO:0005975">
    <property type="term" value="P:carbohydrate metabolic process"/>
    <property type="evidence" value="ECO:0007669"/>
    <property type="project" value="InterPro"/>
</dbReference>
<dbReference type="CDD" id="cd11318">
    <property type="entry name" value="AmyAc_bac_fung_AmyA"/>
    <property type="match status" value="1"/>
</dbReference>